<feature type="compositionally biased region" description="Basic and acidic residues" evidence="2">
    <location>
        <begin position="386"/>
        <end position="404"/>
    </location>
</feature>
<protein>
    <submittedName>
        <fullName evidence="3">Uncharacterized protein</fullName>
    </submittedName>
</protein>
<keyword evidence="4" id="KW-1185">Reference proteome</keyword>
<dbReference type="OrthoDB" id="5428925at2759"/>
<feature type="compositionally biased region" description="Basic and acidic residues" evidence="2">
    <location>
        <begin position="156"/>
        <end position="169"/>
    </location>
</feature>
<organism evidence="3 4">
    <name type="scientific">Penicilliopsis zonata CBS 506.65</name>
    <dbReference type="NCBI Taxonomy" id="1073090"/>
    <lineage>
        <taxon>Eukaryota</taxon>
        <taxon>Fungi</taxon>
        <taxon>Dikarya</taxon>
        <taxon>Ascomycota</taxon>
        <taxon>Pezizomycotina</taxon>
        <taxon>Eurotiomycetes</taxon>
        <taxon>Eurotiomycetidae</taxon>
        <taxon>Eurotiales</taxon>
        <taxon>Aspergillaceae</taxon>
        <taxon>Penicilliopsis</taxon>
    </lineage>
</organism>
<sequence length="552" mass="61026">MSRVLQSPPPHDPLRNHNYPHPLNTSPRRPLRRSESSVFDSSHEVPGTTALPQRPASPLHGGARGTVSGHRRTESTLKTVMRKIFSRNKRRSDADDDGDDLISHPSIERSPGPPTGLSNGLSNGLSTGPPGGGTFYQSPRTRSTTTTDSGSPLYKPDSRHIAPRGDLRGTPHQSPKLLESIPDQLEELPPPHRRRRATLPSMVFPDDDARSILADIVNHDRLTSDHESQSRASSIQNASGTRSTLQSKRRSRSATALRAAARGHHRMSPIQWRRSSADASYKAPPTPFETASVTSYSIRPPTRTTVGTESNWTEAEVPSSETAPVETETESVAYDVGQLMTTIQHGDNVTLEQRLTTLEVKLIDLEFAIARMQTHQCPEPSSPSGDKSKVKKDLQGHTRNKESDSIPSTKSEPVEHLHPPPPPPPPREDRPVSTSTVRPTTGYRSQMLRMAPSMSSMRDFDGISVEQYSALVTLLRREQSARRNLETQVATMQEDMRRLHKLLGTGPMHPVRNSDSRDFINFRRALDASRGISPAHTDENIGVIYDSDSEIE</sequence>
<feature type="region of interest" description="Disordered" evidence="2">
    <location>
        <begin position="1"/>
        <end position="203"/>
    </location>
</feature>
<gene>
    <name evidence="3" type="ORF">ASPZODRAFT_1272551</name>
</gene>
<feature type="compositionally biased region" description="Polar residues" evidence="2">
    <location>
        <begin position="116"/>
        <end position="126"/>
    </location>
</feature>
<feature type="compositionally biased region" description="Polar residues" evidence="2">
    <location>
        <begin position="432"/>
        <end position="444"/>
    </location>
</feature>
<feature type="region of interest" description="Disordered" evidence="2">
    <location>
        <begin position="221"/>
        <end position="327"/>
    </location>
</feature>
<feature type="region of interest" description="Disordered" evidence="2">
    <location>
        <begin position="374"/>
        <end position="445"/>
    </location>
</feature>
<reference evidence="4" key="1">
    <citation type="journal article" date="2017" name="Genome Biol.">
        <title>Comparative genomics reveals high biological diversity and specific adaptations in the industrially and medically important fungal genus Aspergillus.</title>
        <authorList>
            <person name="de Vries R.P."/>
            <person name="Riley R."/>
            <person name="Wiebenga A."/>
            <person name="Aguilar-Osorio G."/>
            <person name="Amillis S."/>
            <person name="Uchima C.A."/>
            <person name="Anderluh G."/>
            <person name="Asadollahi M."/>
            <person name="Askin M."/>
            <person name="Barry K."/>
            <person name="Battaglia E."/>
            <person name="Bayram O."/>
            <person name="Benocci T."/>
            <person name="Braus-Stromeyer S.A."/>
            <person name="Caldana C."/>
            <person name="Canovas D."/>
            <person name="Cerqueira G.C."/>
            <person name="Chen F."/>
            <person name="Chen W."/>
            <person name="Choi C."/>
            <person name="Clum A."/>
            <person name="Dos Santos R.A."/>
            <person name="Damasio A.R."/>
            <person name="Diallinas G."/>
            <person name="Emri T."/>
            <person name="Fekete E."/>
            <person name="Flipphi M."/>
            <person name="Freyberg S."/>
            <person name="Gallo A."/>
            <person name="Gournas C."/>
            <person name="Habgood R."/>
            <person name="Hainaut M."/>
            <person name="Harispe M.L."/>
            <person name="Henrissat B."/>
            <person name="Hilden K.S."/>
            <person name="Hope R."/>
            <person name="Hossain A."/>
            <person name="Karabika E."/>
            <person name="Karaffa L."/>
            <person name="Karanyi Z."/>
            <person name="Krasevec N."/>
            <person name="Kuo A."/>
            <person name="Kusch H."/>
            <person name="LaButti K."/>
            <person name="Lagendijk E.L."/>
            <person name="Lapidus A."/>
            <person name="Levasseur A."/>
            <person name="Lindquist E."/>
            <person name="Lipzen A."/>
            <person name="Logrieco A.F."/>
            <person name="MacCabe A."/>
            <person name="Maekelae M.R."/>
            <person name="Malavazi I."/>
            <person name="Melin P."/>
            <person name="Meyer V."/>
            <person name="Mielnichuk N."/>
            <person name="Miskei M."/>
            <person name="Molnar A.P."/>
            <person name="Mule G."/>
            <person name="Ngan C.Y."/>
            <person name="Orejas M."/>
            <person name="Orosz E."/>
            <person name="Ouedraogo J.P."/>
            <person name="Overkamp K.M."/>
            <person name="Park H.-S."/>
            <person name="Perrone G."/>
            <person name="Piumi F."/>
            <person name="Punt P.J."/>
            <person name="Ram A.F."/>
            <person name="Ramon A."/>
            <person name="Rauscher S."/>
            <person name="Record E."/>
            <person name="Riano-Pachon D.M."/>
            <person name="Robert V."/>
            <person name="Roehrig J."/>
            <person name="Ruller R."/>
            <person name="Salamov A."/>
            <person name="Salih N.S."/>
            <person name="Samson R.A."/>
            <person name="Sandor E."/>
            <person name="Sanguinetti M."/>
            <person name="Schuetze T."/>
            <person name="Sepcic K."/>
            <person name="Shelest E."/>
            <person name="Sherlock G."/>
            <person name="Sophianopoulou V."/>
            <person name="Squina F.M."/>
            <person name="Sun H."/>
            <person name="Susca A."/>
            <person name="Todd R.B."/>
            <person name="Tsang A."/>
            <person name="Unkles S.E."/>
            <person name="van de Wiele N."/>
            <person name="van Rossen-Uffink D."/>
            <person name="Oliveira J.V."/>
            <person name="Vesth T.C."/>
            <person name="Visser J."/>
            <person name="Yu J.-H."/>
            <person name="Zhou M."/>
            <person name="Andersen M.R."/>
            <person name="Archer D.B."/>
            <person name="Baker S.E."/>
            <person name="Benoit I."/>
            <person name="Brakhage A.A."/>
            <person name="Braus G.H."/>
            <person name="Fischer R."/>
            <person name="Frisvad J.C."/>
            <person name="Goldman G.H."/>
            <person name="Houbraken J."/>
            <person name="Oakley B."/>
            <person name="Pocsi I."/>
            <person name="Scazzocchio C."/>
            <person name="Seiboth B."/>
            <person name="vanKuyk P.A."/>
            <person name="Wortman J."/>
            <person name="Dyer P.S."/>
            <person name="Grigoriev I.V."/>
        </authorList>
    </citation>
    <scope>NUCLEOTIDE SEQUENCE [LARGE SCALE GENOMIC DNA]</scope>
    <source>
        <strain evidence="4">CBS 506.65</strain>
    </source>
</reference>
<accession>A0A1L9S6N9</accession>
<keyword evidence="1" id="KW-0175">Coiled coil</keyword>
<dbReference type="STRING" id="1073090.A0A1L9S6N9"/>
<dbReference type="GeneID" id="34608163"/>
<evidence type="ECO:0000313" key="4">
    <source>
        <dbReference type="Proteomes" id="UP000184188"/>
    </source>
</evidence>
<feature type="compositionally biased region" description="Polar residues" evidence="2">
    <location>
        <begin position="230"/>
        <end position="246"/>
    </location>
</feature>
<evidence type="ECO:0000313" key="3">
    <source>
        <dbReference type="EMBL" id="OJJ42837.1"/>
    </source>
</evidence>
<name>A0A1L9S6N9_9EURO</name>
<dbReference type="VEuPathDB" id="FungiDB:ASPZODRAFT_1272551"/>
<proteinExistence type="predicted"/>
<feature type="compositionally biased region" description="Low complexity" evidence="2">
    <location>
        <begin position="138"/>
        <end position="152"/>
    </location>
</feature>
<dbReference type="EMBL" id="KV878356">
    <property type="protein sequence ID" value="OJJ42837.1"/>
    <property type="molecule type" value="Genomic_DNA"/>
</dbReference>
<dbReference type="Proteomes" id="UP000184188">
    <property type="component" value="Unassembled WGS sequence"/>
</dbReference>
<feature type="compositionally biased region" description="Polar residues" evidence="2">
    <location>
        <begin position="289"/>
        <end position="313"/>
    </location>
</feature>
<evidence type="ECO:0000256" key="1">
    <source>
        <dbReference type="SAM" id="Coils"/>
    </source>
</evidence>
<dbReference type="RefSeq" id="XP_022577347.1">
    <property type="nucleotide sequence ID" value="XM_022721698.1"/>
</dbReference>
<dbReference type="AlphaFoldDB" id="A0A1L9S6N9"/>
<evidence type="ECO:0000256" key="2">
    <source>
        <dbReference type="SAM" id="MobiDB-lite"/>
    </source>
</evidence>
<feature type="compositionally biased region" description="Basic residues" evidence="2">
    <location>
        <begin position="80"/>
        <end position="90"/>
    </location>
</feature>
<feature type="coiled-coil region" evidence="1">
    <location>
        <begin position="475"/>
        <end position="502"/>
    </location>
</feature>